<dbReference type="HAMAP" id="MF_01148">
    <property type="entry name" value="Lnt"/>
    <property type="match status" value="1"/>
</dbReference>
<dbReference type="Pfam" id="PF00795">
    <property type="entry name" value="CN_hydrolase"/>
    <property type="match status" value="1"/>
</dbReference>
<keyword evidence="12" id="KW-1185">Reference proteome</keyword>
<evidence type="ECO:0000313" key="11">
    <source>
        <dbReference type="EMBL" id="KHL25163.1"/>
    </source>
</evidence>
<dbReference type="InterPro" id="IPR003010">
    <property type="entry name" value="C-N_Hydrolase"/>
</dbReference>
<feature type="transmembrane region" description="Helical" evidence="9">
    <location>
        <begin position="177"/>
        <end position="196"/>
    </location>
</feature>
<dbReference type="CDD" id="cd07571">
    <property type="entry name" value="ALP_N-acyl_transferase"/>
    <property type="match status" value="1"/>
</dbReference>
<dbReference type="InterPro" id="IPR045378">
    <property type="entry name" value="LNT_N"/>
</dbReference>
<evidence type="ECO:0000256" key="6">
    <source>
        <dbReference type="ARBA" id="ARBA00022989"/>
    </source>
</evidence>
<comment type="subcellular location">
    <subcellularLocation>
        <location evidence="1 9">Cell membrane</location>
        <topology evidence="1 9">Multi-pass membrane protein</topology>
    </subcellularLocation>
</comment>
<dbReference type="InterPro" id="IPR036526">
    <property type="entry name" value="C-N_Hydrolase_sf"/>
</dbReference>
<dbReference type="Proteomes" id="UP000030988">
    <property type="component" value="Unassembled WGS sequence"/>
</dbReference>
<evidence type="ECO:0000256" key="9">
    <source>
        <dbReference type="HAMAP-Rule" id="MF_01148"/>
    </source>
</evidence>
<dbReference type="Gene3D" id="3.60.110.10">
    <property type="entry name" value="Carbon-nitrogen hydrolase"/>
    <property type="match status" value="1"/>
</dbReference>
<dbReference type="SUPFAM" id="SSF56317">
    <property type="entry name" value="Carbon-nitrogen hydrolase"/>
    <property type="match status" value="1"/>
</dbReference>
<gene>
    <name evidence="9" type="primary">lnt</name>
    <name evidence="11" type="ORF">PK98_13660</name>
</gene>
<dbReference type="PANTHER" id="PTHR38686">
    <property type="entry name" value="APOLIPOPROTEIN N-ACYLTRANSFERASE"/>
    <property type="match status" value="1"/>
</dbReference>
<dbReference type="EC" id="2.3.1.269" evidence="9"/>
<dbReference type="STRING" id="1572751.PK98_13660"/>
<dbReference type="NCBIfam" id="TIGR00546">
    <property type="entry name" value="lnt"/>
    <property type="match status" value="1"/>
</dbReference>
<dbReference type="Pfam" id="PF20154">
    <property type="entry name" value="LNT_N"/>
    <property type="match status" value="1"/>
</dbReference>
<keyword evidence="4 9" id="KW-0808">Transferase</keyword>
<dbReference type="GO" id="GO:0042158">
    <property type="term" value="P:lipoprotein biosynthetic process"/>
    <property type="evidence" value="ECO:0007669"/>
    <property type="project" value="UniProtKB-UniRule"/>
</dbReference>
<evidence type="ECO:0000256" key="1">
    <source>
        <dbReference type="ARBA" id="ARBA00004651"/>
    </source>
</evidence>
<comment type="similarity">
    <text evidence="2 9">Belongs to the CN hydrolase family. Apolipoprotein N-acyltransferase subfamily.</text>
</comment>
<evidence type="ECO:0000256" key="7">
    <source>
        <dbReference type="ARBA" id="ARBA00023136"/>
    </source>
</evidence>
<feature type="transmembrane region" description="Helical" evidence="9">
    <location>
        <begin position="38"/>
        <end position="58"/>
    </location>
</feature>
<dbReference type="PANTHER" id="PTHR38686:SF1">
    <property type="entry name" value="APOLIPOPROTEIN N-ACYLTRANSFERASE"/>
    <property type="match status" value="1"/>
</dbReference>
<comment type="function">
    <text evidence="9">Catalyzes the phospholipid dependent N-acylation of the N-terminal cysteine of apolipoprotein, the last step in lipoprotein maturation.</text>
</comment>
<reference evidence="11 12" key="1">
    <citation type="submission" date="2014-11" db="EMBL/GenBank/DDBJ databases">
        <title>Draft genome sequence of Kirrobacter mercurialis.</title>
        <authorList>
            <person name="Coil D.A."/>
            <person name="Eisen J.A."/>
        </authorList>
    </citation>
    <scope>NUCLEOTIDE SEQUENCE [LARGE SCALE GENOMIC DNA]</scope>
    <source>
        <strain evidence="11 12">Coronado</strain>
    </source>
</reference>
<keyword evidence="6 9" id="KW-1133">Transmembrane helix</keyword>
<evidence type="ECO:0000256" key="4">
    <source>
        <dbReference type="ARBA" id="ARBA00022679"/>
    </source>
</evidence>
<dbReference type="PROSITE" id="PS50263">
    <property type="entry name" value="CN_HYDROLASE"/>
    <property type="match status" value="1"/>
</dbReference>
<feature type="transmembrane region" description="Helical" evidence="9">
    <location>
        <begin position="150"/>
        <end position="170"/>
    </location>
</feature>
<keyword evidence="8 9" id="KW-0012">Acyltransferase</keyword>
<feature type="transmembrane region" description="Helical" evidence="9">
    <location>
        <begin position="485"/>
        <end position="502"/>
    </location>
</feature>
<dbReference type="EMBL" id="JTDN01000002">
    <property type="protein sequence ID" value="KHL25163.1"/>
    <property type="molecule type" value="Genomic_DNA"/>
</dbReference>
<name>A0A0B2BUD8_9SPHN</name>
<feature type="transmembrane region" description="Helical" evidence="9">
    <location>
        <begin position="70"/>
        <end position="94"/>
    </location>
</feature>
<organism evidence="11 12">
    <name type="scientific">Croceibacterium mercuriale</name>
    <dbReference type="NCBI Taxonomy" id="1572751"/>
    <lineage>
        <taxon>Bacteria</taxon>
        <taxon>Pseudomonadati</taxon>
        <taxon>Pseudomonadota</taxon>
        <taxon>Alphaproteobacteria</taxon>
        <taxon>Sphingomonadales</taxon>
        <taxon>Erythrobacteraceae</taxon>
        <taxon>Croceibacterium</taxon>
    </lineage>
</organism>
<evidence type="ECO:0000256" key="8">
    <source>
        <dbReference type="ARBA" id="ARBA00023315"/>
    </source>
</evidence>
<proteinExistence type="inferred from homology"/>
<evidence type="ECO:0000259" key="10">
    <source>
        <dbReference type="PROSITE" id="PS50263"/>
    </source>
</evidence>
<evidence type="ECO:0000313" key="12">
    <source>
        <dbReference type="Proteomes" id="UP000030988"/>
    </source>
</evidence>
<dbReference type="GO" id="GO:0016410">
    <property type="term" value="F:N-acyltransferase activity"/>
    <property type="evidence" value="ECO:0007669"/>
    <property type="project" value="UniProtKB-UniRule"/>
</dbReference>
<accession>A0A0B2BUD8</accession>
<feature type="transmembrane region" description="Helical" evidence="9">
    <location>
        <begin position="12"/>
        <end position="31"/>
    </location>
</feature>
<comment type="catalytic activity">
    <reaction evidence="9">
        <text>N-terminal S-1,2-diacyl-sn-glyceryl-L-cysteinyl-[lipoprotein] + a glycerophospholipid = N-acyl-S-1,2-diacyl-sn-glyceryl-L-cysteinyl-[lipoprotein] + a 2-acyl-sn-glycero-3-phospholipid + H(+)</text>
        <dbReference type="Rhea" id="RHEA:48228"/>
        <dbReference type="Rhea" id="RHEA-COMP:14681"/>
        <dbReference type="Rhea" id="RHEA-COMP:14684"/>
        <dbReference type="ChEBI" id="CHEBI:15378"/>
        <dbReference type="ChEBI" id="CHEBI:136912"/>
        <dbReference type="ChEBI" id="CHEBI:140656"/>
        <dbReference type="ChEBI" id="CHEBI:140657"/>
        <dbReference type="ChEBI" id="CHEBI:140660"/>
        <dbReference type="EC" id="2.3.1.269"/>
    </reaction>
</comment>
<protein>
    <recommendedName>
        <fullName evidence="9">Apolipoprotein N-acyltransferase</fullName>
        <shortName evidence="9">ALP N-acyltransferase</shortName>
        <ecNumber evidence="9">2.3.1.269</ecNumber>
    </recommendedName>
</protein>
<dbReference type="InterPro" id="IPR004563">
    <property type="entry name" value="Apolipo_AcylTrfase"/>
</dbReference>
<feature type="transmembrane region" description="Helical" evidence="9">
    <location>
        <begin position="106"/>
        <end position="130"/>
    </location>
</feature>
<sequence>MGVLAATGFEPLHWWPVALVAMGLFASLLARTTTVGRAAWLGWLFGLGHFTFGNNWIATAFTHQAQMPAVLGWAAVPLLAVYLAVYPAIAALGARAIAGPGRPRMLPLAFAGCWIVAELLRAGVFTGYSWNPFAMVLLGPWDRPGLAVLSPWMGTYALSGLAVLLSAVAVESVLGRKALPAAGVALLVIAGMLLPARPAPDGTLPVTVVQPNLPQARLGDPRFFEDNYLQLASLSPAARPGARPGTTRLLLWPESGLADYLRPGYPQRFYDSTTALGDPDFARRRIGRTIGTGSLLLTGAVDLEVQGGRAVGAYNSVTALDAAGTIRGSYTKAHLVPYGEYLPMREVLEPLGLSRLVPGAIDFLSGPGPQTLTLGPHGRAGVQICYEIVFSGEVADRHDRPDFIFNPSNDGWFGAFGPPQHLAQARMRAIEEGLPVLRATTTGISAVIDARGVVRHHLATGVAGRIDTVVPGALPPTIFAQTGNMLAFAWALLFLGLALVAVKRARP</sequence>
<keyword evidence="7 9" id="KW-0472">Membrane</keyword>
<dbReference type="GO" id="GO:0005886">
    <property type="term" value="C:plasma membrane"/>
    <property type="evidence" value="ECO:0007669"/>
    <property type="project" value="UniProtKB-SubCell"/>
</dbReference>
<keyword evidence="5 9" id="KW-0812">Transmembrane</keyword>
<dbReference type="AlphaFoldDB" id="A0A0B2BUD8"/>
<evidence type="ECO:0000256" key="2">
    <source>
        <dbReference type="ARBA" id="ARBA00010065"/>
    </source>
</evidence>
<comment type="pathway">
    <text evidence="9">Protein modification; lipoprotein biosynthesis (N-acyl transfer).</text>
</comment>
<comment type="caution">
    <text evidence="11">The sequence shown here is derived from an EMBL/GenBank/DDBJ whole genome shotgun (WGS) entry which is preliminary data.</text>
</comment>
<evidence type="ECO:0000256" key="5">
    <source>
        <dbReference type="ARBA" id="ARBA00022692"/>
    </source>
</evidence>
<evidence type="ECO:0000256" key="3">
    <source>
        <dbReference type="ARBA" id="ARBA00022475"/>
    </source>
</evidence>
<keyword evidence="3 9" id="KW-1003">Cell membrane</keyword>
<feature type="domain" description="CN hydrolase" evidence="10">
    <location>
        <begin position="209"/>
        <end position="476"/>
    </location>
</feature>
<dbReference type="UniPathway" id="UPA00666"/>